<dbReference type="InterPro" id="IPR022641">
    <property type="entry name" value="CheR_N"/>
</dbReference>
<comment type="caution">
    <text evidence="7">The sequence shown here is derived from an EMBL/GenBank/DDBJ whole genome shotgun (WGS) entry which is preliminary data.</text>
</comment>
<dbReference type="SUPFAM" id="SSF53335">
    <property type="entry name" value="S-adenosyl-L-methionine-dependent methyltransferases"/>
    <property type="match status" value="1"/>
</dbReference>
<dbReference type="EMBL" id="VLLN01000005">
    <property type="protein sequence ID" value="TWJ26389.1"/>
    <property type="molecule type" value="Genomic_DNA"/>
</dbReference>
<reference evidence="7 8" key="1">
    <citation type="submission" date="2019-07" db="EMBL/GenBank/DDBJ databases">
        <title>Genomic Encyclopedia of Archaeal and Bacterial Type Strains, Phase II (KMG-II): from individual species to whole genera.</title>
        <authorList>
            <person name="Goeker M."/>
        </authorList>
    </citation>
    <scope>NUCLEOTIDE SEQUENCE [LARGE SCALE GENOMIC DNA]</scope>
    <source>
        <strain evidence="7 8">ATCC BAA-1139</strain>
    </source>
</reference>
<comment type="catalytic activity">
    <reaction evidence="1">
        <text>L-glutamyl-[protein] + S-adenosyl-L-methionine = [protein]-L-glutamate 5-O-methyl ester + S-adenosyl-L-homocysteine</text>
        <dbReference type="Rhea" id="RHEA:24452"/>
        <dbReference type="Rhea" id="RHEA-COMP:10208"/>
        <dbReference type="Rhea" id="RHEA-COMP:10311"/>
        <dbReference type="ChEBI" id="CHEBI:29973"/>
        <dbReference type="ChEBI" id="CHEBI:57856"/>
        <dbReference type="ChEBI" id="CHEBI:59789"/>
        <dbReference type="ChEBI" id="CHEBI:82795"/>
        <dbReference type="EC" id="2.1.1.80"/>
    </reaction>
</comment>
<gene>
    <name evidence="7" type="ORF">JN12_01095</name>
</gene>
<keyword evidence="3 7" id="KW-0489">Methyltransferase</keyword>
<dbReference type="AlphaFoldDB" id="A0A562W7X9"/>
<evidence type="ECO:0000259" key="6">
    <source>
        <dbReference type="PROSITE" id="PS50123"/>
    </source>
</evidence>
<evidence type="ECO:0000256" key="3">
    <source>
        <dbReference type="ARBA" id="ARBA00022603"/>
    </source>
</evidence>
<dbReference type="GO" id="GO:0032259">
    <property type="term" value="P:methylation"/>
    <property type="evidence" value="ECO:0007669"/>
    <property type="project" value="UniProtKB-KW"/>
</dbReference>
<dbReference type="Gene3D" id="3.40.50.150">
    <property type="entry name" value="Vaccinia Virus protein VP39"/>
    <property type="match status" value="1"/>
</dbReference>
<dbReference type="PANTHER" id="PTHR24422">
    <property type="entry name" value="CHEMOTAXIS PROTEIN METHYLTRANSFERASE"/>
    <property type="match status" value="1"/>
</dbReference>
<dbReference type="OrthoDB" id="9786165at2"/>
<dbReference type="RefSeq" id="WP_145019419.1">
    <property type="nucleotide sequence ID" value="NZ_VLLN01000005.1"/>
</dbReference>
<dbReference type="SMART" id="SM00138">
    <property type="entry name" value="MeTrc"/>
    <property type="match status" value="1"/>
</dbReference>
<dbReference type="InterPro" id="IPR000780">
    <property type="entry name" value="CheR_MeTrfase"/>
</dbReference>
<evidence type="ECO:0000256" key="1">
    <source>
        <dbReference type="ARBA" id="ARBA00001541"/>
    </source>
</evidence>
<dbReference type="EC" id="2.1.1.80" evidence="2"/>
<dbReference type="InterPro" id="IPR022642">
    <property type="entry name" value="CheR_C"/>
</dbReference>
<dbReference type="Pfam" id="PF01739">
    <property type="entry name" value="CheR"/>
    <property type="match status" value="1"/>
</dbReference>
<accession>A0A562W7X9</accession>
<proteinExistence type="predicted"/>
<name>A0A562W7X9_9BACT</name>
<dbReference type="Proteomes" id="UP000319449">
    <property type="component" value="Unassembled WGS sequence"/>
</dbReference>
<dbReference type="PIRSF" id="PIRSF000410">
    <property type="entry name" value="CheR"/>
    <property type="match status" value="1"/>
</dbReference>
<evidence type="ECO:0000256" key="2">
    <source>
        <dbReference type="ARBA" id="ARBA00012534"/>
    </source>
</evidence>
<dbReference type="SUPFAM" id="SSF47757">
    <property type="entry name" value="Chemotaxis receptor methyltransferase CheR, N-terminal domain"/>
    <property type="match status" value="1"/>
</dbReference>
<evidence type="ECO:0000313" key="8">
    <source>
        <dbReference type="Proteomes" id="UP000319449"/>
    </source>
</evidence>
<keyword evidence="4 7" id="KW-0808">Transferase</keyword>
<evidence type="ECO:0000256" key="5">
    <source>
        <dbReference type="ARBA" id="ARBA00022691"/>
    </source>
</evidence>
<dbReference type="GO" id="GO:0008983">
    <property type="term" value="F:protein-glutamate O-methyltransferase activity"/>
    <property type="evidence" value="ECO:0007669"/>
    <property type="project" value="UniProtKB-EC"/>
</dbReference>
<feature type="domain" description="CheR-type methyltransferase" evidence="6">
    <location>
        <begin position="4"/>
        <end position="285"/>
    </location>
</feature>
<dbReference type="InterPro" id="IPR036804">
    <property type="entry name" value="CheR_N_sf"/>
</dbReference>
<dbReference type="InterPro" id="IPR026024">
    <property type="entry name" value="Chemotaxis_MeTrfase_CheR"/>
</dbReference>
<dbReference type="PRINTS" id="PR00996">
    <property type="entry name" value="CHERMTFRASE"/>
</dbReference>
<dbReference type="PROSITE" id="PS50123">
    <property type="entry name" value="CHER"/>
    <property type="match status" value="1"/>
</dbReference>
<dbReference type="Gene3D" id="1.10.155.10">
    <property type="entry name" value="Chemotaxis receptor methyltransferase CheR, N-terminal domain"/>
    <property type="match status" value="1"/>
</dbReference>
<dbReference type="InterPro" id="IPR029063">
    <property type="entry name" value="SAM-dependent_MTases_sf"/>
</dbReference>
<evidence type="ECO:0000256" key="4">
    <source>
        <dbReference type="ARBA" id="ARBA00022679"/>
    </source>
</evidence>
<dbReference type="InterPro" id="IPR050903">
    <property type="entry name" value="Bact_Chemotaxis_MeTrfase"/>
</dbReference>
<protein>
    <recommendedName>
        <fullName evidence="2">protein-glutamate O-methyltransferase</fullName>
        <ecNumber evidence="2">2.1.1.80</ecNumber>
    </recommendedName>
</protein>
<dbReference type="PANTHER" id="PTHR24422:SF10">
    <property type="entry name" value="CHEMOTAXIS PROTEIN METHYLTRANSFERASE 2"/>
    <property type="match status" value="1"/>
</dbReference>
<organism evidence="7 8">
    <name type="scientific">Geobacter argillaceus</name>
    <dbReference type="NCBI Taxonomy" id="345631"/>
    <lineage>
        <taxon>Bacteria</taxon>
        <taxon>Pseudomonadati</taxon>
        <taxon>Thermodesulfobacteriota</taxon>
        <taxon>Desulfuromonadia</taxon>
        <taxon>Geobacterales</taxon>
        <taxon>Geobacteraceae</taxon>
        <taxon>Geobacter</taxon>
    </lineage>
</organism>
<keyword evidence="5" id="KW-0949">S-adenosyl-L-methionine</keyword>
<dbReference type="Pfam" id="PF03705">
    <property type="entry name" value="CheR_N"/>
    <property type="match status" value="1"/>
</dbReference>
<sequence>MLLFTESHIPLGDEEFLQLRDLIYSHCGLYFDDDNRYLLEKRLAGRLHALNLPTFRDYFYYLRYDRGHEQEMSNIMDLLTTNETYFFREAFQLKAFTEEIVPELVAAKIKQGDRTLRIWSAGCSSGEEPYTIAMLLLETPALRGWRVEIVGTDISQRVLQLARKGLYRGSSFRATDDRSISRFFSRREDGHQISDEVRSLVSFSQLNLFDQTRLALLGKMDVIFCRNVIIYFDLAAKKRVIESFSRILVPGGFLLLGHSESLMNITTQFTLRHFVNDMVYQRPLEGSGGLT</sequence>
<keyword evidence="8" id="KW-1185">Reference proteome</keyword>
<evidence type="ECO:0000313" key="7">
    <source>
        <dbReference type="EMBL" id="TWJ26389.1"/>
    </source>
</evidence>